<dbReference type="Pfam" id="PF10977">
    <property type="entry name" value="DUF2797"/>
    <property type="match status" value="1"/>
</dbReference>
<dbReference type="HOGENOM" id="CLU_1019163_0_0_6"/>
<keyword evidence="2" id="KW-1185">Reference proteome</keyword>
<organism evidence="1 2">
    <name type="scientific">Methylophaga thiooxydans DMS010</name>
    <dbReference type="NCBI Taxonomy" id="637616"/>
    <lineage>
        <taxon>Bacteria</taxon>
        <taxon>Pseudomonadati</taxon>
        <taxon>Pseudomonadota</taxon>
        <taxon>Gammaproteobacteria</taxon>
        <taxon>Thiotrichales</taxon>
        <taxon>Piscirickettsiaceae</taxon>
        <taxon>Methylophaga</taxon>
    </lineage>
</organism>
<dbReference type="AlphaFoldDB" id="C0N5S5"/>
<name>C0N5S5_9GAMM</name>
<dbReference type="EMBL" id="GG657897">
    <property type="protein sequence ID" value="EEF79942.1"/>
    <property type="molecule type" value="Genomic_DNA"/>
</dbReference>
<gene>
    <name evidence="1" type="ORF">MDMS009_1493</name>
</gene>
<sequence length="280" mass="31648">MGKSVNKLSGQLTKMAVTLPAATEAQYDMRIGDQTMPMNALVGKTITLTYQGEINCLNCQRKTKKSYSGGFCFPCSQKLAQCDLCFMKPETCHYEQGTCREPEWGEAVCMQDHIVYLANSSGLKVGITRINQVPTRWIDQGATQARPIFRVKTRYQSGLVEVMFKNHVSDRTDWRKMLKGDAEPLDLTMVRDRLVAECADEIKTLQQQFGDDAIQFLPAEPVVTIRYPVEQYPSKVTSLNFDKTPEITAELQGIKGQYLIFDKGVINIRKFSGYQIEMVV</sequence>
<proteinExistence type="predicted"/>
<evidence type="ECO:0000313" key="2">
    <source>
        <dbReference type="Proteomes" id="UP000004679"/>
    </source>
</evidence>
<dbReference type="RefSeq" id="WP_008291038.1">
    <property type="nucleotide sequence ID" value="NZ_GG657897.1"/>
</dbReference>
<evidence type="ECO:0000313" key="1">
    <source>
        <dbReference type="EMBL" id="EEF79942.1"/>
    </source>
</evidence>
<dbReference type="Proteomes" id="UP000004679">
    <property type="component" value="Unassembled WGS sequence"/>
</dbReference>
<evidence type="ECO:0008006" key="3">
    <source>
        <dbReference type="Google" id="ProtNLM"/>
    </source>
</evidence>
<protein>
    <recommendedName>
        <fullName evidence="3">DUF2797 domain-containing protein</fullName>
    </recommendedName>
</protein>
<reference evidence="1 2" key="1">
    <citation type="journal article" date="2011" name="J. Bacteriol.">
        <title>Draft genome sequence of the chemolithoheterotrophic, halophilic methylotroph Methylophaga thiooxydans DMS010.</title>
        <authorList>
            <person name="Boden R."/>
            <person name="Ferriera S."/>
            <person name="Johnson J."/>
            <person name="Kelly D.P."/>
            <person name="Murrell J.C."/>
            <person name="Schafer H."/>
        </authorList>
    </citation>
    <scope>NUCLEOTIDE SEQUENCE [LARGE SCALE GENOMIC DNA]</scope>
    <source>
        <strain evidence="1 2">DMS010</strain>
    </source>
</reference>
<accession>C0N5S5</accession>
<dbReference type="InterPro" id="IPR021246">
    <property type="entry name" value="DUF2797"/>
</dbReference>